<dbReference type="InterPro" id="IPR045330">
    <property type="entry name" value="TRM3/TARBP1"/>
</dbReference>
<dbReference type="Pfam" id="PF00588">
    <property type="entry name" value="SpoU_methylase"/>
    <property type="match status" value="1"/>
</dbReference>
<evidence type="ECO:0000256" key="8">
    <source>
        <dbReference type="ARBA" id="ARBA00093361"/>
    </source>
</evidence>
<dbReference type="Proteomes" id="UP001497623">
    <property type="component" value="Unassembled WGS sequence"/>
</dbReference>
<dbReference type="EC" id="2.1.1.34" evidence="9"/>
<evidence type="ECO:0000256" key="9">
    <source>
        <dbReference type="ARBA" id="ARBA00093594"/>
    </source>
</evidence>
<evidence type="ECO:0000256" key="10">
    <source>
        <dbReference type="ARBA" id="ARBA00093636"/>
    </source>
</evidence>
<evidence type="ECO:0000256" key="6">
    <source>
        <dbReference type="ARBA" id="ARBA00022990"/>
    </source>
</evidence>
<comment type="similarity">
    <text evidence="1">Belongs to the class IV-like SAM-binding methyltransferase superfamily. RNA methyltransferase TrmH family.</text>
</comment>
<dbReference type="CDD" id="cd18091">
    <property type="entry name" value="SpoU-like_TRM3-like"/>
    <property type="match status" value="1"/>
</dbReference>
<dbReference type="PANTHER" id="PTHR12029">
    <property type="entry name" value="RNA METHYLTRANSFERASE"/>
    <property type="match status" value="1"/>
</dbReference>
<dbReference type="InterPro" id="IPR044748">
    <property type="entry name" value="Trm3/TARBP1_C"/>
</dbReference>
<dbReference type="InterPro" id="IPR029028">
    <property type="entry name" value="Alpha/beta_knot_MTases"/>
</dbReference>
<evidence type="ECO:0000259" key="12">
    <source>
        <dbReference type="Pfam" id="PF00588"/>
    </source>
</evidence>
<name>A0AAV2QRS5_MEGNR</name>
<evidence type="ECO:0000256" key="7">
    <source>
        <dbReference type="ARBA" id="ARBA00093266"/>
    </source>
</evidence>
<dbReference type="SUPFAM" id="SSF75217">
    <property type="entry name" value="alpha/beta knot"/>
    <property type="match status" value="1"/>
</dbReference>
<reference evidence="13 14" key="1">
    <citation type="submission" date="2024-05" db="EMBL/GenBank/DDBJ databases">
        <authorList>
            <person name="Wallberg A."/>
        </authorList>
    </citation>
    <scope>NUCLEOTIDE SEQUENCE [LARGE SCALE GENOMIC DNA]</scope>
</reference>
<proteinExistence type="inferred from homology"/>
<dbReference type="InterPro" id="IPR001537">
    <property type="entry name" value="SpoU_MeTrfase"/>
</dbReference>
<dbReference type="Gene3D" id="3.40.1280.10">
    <property type="match status" value="1"/>
</dbReference>
<organism evidence="13 14">
    <name type="scientific">Meganyctiphanes norvegica</name>
    <name type="common">Northern krill</name>
    <name type="synonym">Thysanopoda norvegica</name>
    <dbReference type="NCBI Taxonomy" id="48144"/>
    <lineage>
        <taxon>Eukaryota</taxon>
        <taxon>Metazoa</taxon>
        <taxon>Ecdysozoa</taxon>
        <taxon>Arthropoda</taxon>
        <taxon>Crustacea</taxon>
        <taxon>Multicrustacea</taxon>
        <taxon>Malacostraca</taxon>
        <taxon>Eumalacostraca</taxon>
        <taxon>Eucarida</taxon>
        <taxon>Euphausiacea</taxon>
        <taxon>Euphausiidae</taxon>
        <taxon>Meganyctiphanes</taxon>
    </lineage>
</organism>
<evidence type="ECO:0000256" key="4">
    <source>
        <dbReference type="ARBA" id="ARBA00022691"/>
    </source>
</evidence>
<gene>
    <name evidence="13" type="ORF">MNOR_LOCUS16314</name>
</gene>
<feature type="domain" description="tRNA/rRNA methyltransferase SpoU type" evidence="12">
    <location>
        <begin position="1453"/>
        <end position="1594"/>
    </location>
</feature>
<keyword evidence="5" id="KW-0694">RNA-binding</keyword>
<accession>A0AAV2QRS5</accession>
<sequence length="1606" mass="183989">MESSALTKSSLLEVDDYCNLFRKLLKYETLNINTCKILKDLLQSSLALSQNGKTTQDNSKLTNLHNAILVDKVLPKLRKIVDSNTREINTGYLNIEHSLCISQDKLEGECETESGLLLLVQNLSSLTLLLVTSTFSDNSHSLLNPKNDNCLQKACNKSVVASDLCCSASTIDVILDSVKCLLNDIAYIMSNLKFDSIVNKEQHKNLKIISLVLSQFMGSSWCWNQSVFCPVLEMILDVTVSLLRISQDNDISAILINLVIQPSLDNGTHRRSNHLNDLWIIVKEFYVIKEGVVTEKNSTGYLILCFMASYIFIEENMYLVSDEDFWKVIQHGLTHTNPLTRKRSQYILKRGVEHYLQSLPNTKFSSYFSNVELEKRDAIQSLWYDFFLLVETLEEKQAHVIWPLCSKIDNLLECASTRNLIHITWVLVIFKRFMDHDNKNIKKWAIEKILTLEFSQEILNNGVLSFTFHEVLDALSDYSLYARDSGQILGTISKVGNQLAVFLQNITNSLNYESKKCFLIKFLANVFDGRTWGGIPLFFIIEGMNKLPKIRVLSYQEVKNALVVFETCLNAQDLTIRSMSQCNFIRFIFNTLHEEVTLLEICDLLRHFNRSESFCQGTWFWENIKEYSENFPDTYQEINSVHKALEDVLSPRSVLNKFSNPENIALGICIMLKSIDKEKVNDMKIFQPICSFLQDCNIRPYLDKEKMNWGLEVIVTIMAIFNESKKSINNENEINIYFEKEMTILKCLESSIMCVSLLFLNNVRSYNEPFDYQNLIRYLNLFEQCSSVMVLRTAMKAHLNDKMHIATAFINSDNQLKVNFGILLIDNIFTSFYEDLTHEDKIYIVDITQKKILGNILPITQQRYIKGYDKCEFTKALLLKTSESGWNCCQNLVASLKKDCQHNVIFKRNEIISLLLETLPEAIDTAGRVTIVPIFTIAHLLTSDLLQKNQWENIVSIMWETSKAFRRSDGYSHLLYCFTGMLFHREVLINQSLQPFVAAMSKKLLTMGENIQGLVKVLARSFIHTLICTPEIKPALTDVLLQEAIVPMLMYGNVFRKQDKVSMDVISYIRKCTTIIYDNSFDADTEARVYMLYMILSLKADCHTDRNFAQILTKSIMQQYTQLSGERRVRDFANSQIHRCKTRLLQAILLIIPLLDENSCSKCICWLSKGLIQENQQPSVRYLQEWALSLCVILHPTLYGTLYCFFQEGVSDRIGCVGSFLASLTHIATTGSNDDIVSQVIQHTLPWCMAQQFNTRLYAQVCLRKVWQHCKDHALATVLERFGPVQDCLQSVEHKCSGTINQRNMLNDFYFQVFHPMEHFSVETIFYDLPRLSVMTDEEWLSLSYIDNILKQDSLSLSHIQAHQSKWSSFSGESKKMNTALCSSNSILSSSEPAPWVLKAVGVDMESQESCNKSEDTIFVQKKITPWKSMLPELLNLVDIPRDASKNKDRSGLVVVASLVDKAANLGGLCRTCEIFSVREFVIPSNTILDDHIFKSLSVTAEQWQPVKEVKKGDLMSYLRIMRNAGYTIVGVEQADNSIKLSDYTFPERTLLLLGNEHEGIPCELLQMLDVCIEIPQTGVIRSLNVHVSGALFVWEYAHQQIQKII</sequence>
<comment type="catalytic activity">
    <reaction evidence="7">
        <text>guanosine(18) in tRNA + S-adenosyl-L-methionine = 2'-O-methylguanosine(18) in tRNA + S-adenosyl-L-homocysteine + H(+)</text>
        <dbReference type="Rhea" id="RHEA:20077"/>
        <dbReference type="Rhea" id="RHEA-COMP:10190"/>
        <dbReference type="Rhea" id="RHEA-COMP:10192"/>
        <dbReference type="ChEBI" id="CHEBI:15378"/>
        <dbReference type="ChEBI" id="CHEBI:57856"/>
        <dbReference type="ChEBI" id="CHEBI:59789"/>
        <dbReference type="ChEBI" id="CHEBI:74269"/>
        <dbReference type="ChEBI" id="CHEBI:74445"/>
        <dbReference type="EC" id="2.1.1.34"/>
    </reaction>
    <physiologicalReaction direction="left-to-right" evidence="7">
        <dbReference type="Rhea" id="RHEA:20078"/>
    </physiologicalReaction>
</comment>
<evidence type="ECO:0000256" key="11">
    <source>
        <dbReference type="ARBA" id="ARBA00093656"/>
    </source>
</evidence>
<dbReference type="GO" id="GO:0141100">
    <property type="term" value="F:tRNA (guanine(18)-2'-O)-methyltransferase activity"/>
    <property type="evidence" value="ECO:0007669"/>
    <property type="project" value="UniProtKB-EC"/>
</dbReference>
<comment type="function">
    <text evidence="8">S-adenosyl-L-methionine-dependent 2'-O-ribose methyltransferase that catalyzes the formation of 2'-O-methylguanosine at position 18 (Gm18) in a subset of tRNA. Selectively mediates Gm18 methylation of tRNAGln-TTG/CTG and tRNASer-TGA/GCT. Gm18 modification can enhance the stability of modified tRNAs.</text>
</comment>
<dbReference type="EMBL" id="CAXKWB010010629">
    <property type="protein sequence ID" value="CAL4098731.1"/>
    <property type="molecule type" value="Genomic_DNA"/>
</dbReference>
<comment type="caution">
    <text evidence="13">The sequence shown here is derived from an EMBL/GenBank/DDBJ whole genome shotgun (WGS) entry which is preliminary data.</text>
</comment>
<keyword evidence="4" id="KW-0949">S-adenosyl-L-methionine</keyword>
<dbReference type="GO" id="GO:0003723">
    <property type="term" value="F:RNA binding"/>
    <property type="evidence" value="ECO:0007669"/>
    <property type="project" value="UniProtKB-KW"/>
</dbReference>
<dbReference type="InterPro" id="IPR029026">
    <property type="entry name" value="tRNA_m1G_MTases_N"/>
</dbReference>
<keyword evidence="6" id="KW-0007">Acetylation</keyword>
<dbReference type="FunFam" id="3.40.1280.10:FF:000010">
    <property type="entry name" value="probable methyltransferase TARBP1"/>
    <property type="match status" value="1"/>
</dbReference>
<keyword evidence="2" id="KW-0489">Methyltransferase</keyword>
<evidence type="ECO:0000256" key="1">
    <source>
        <dbReference type="ARBA" id="ARBA00007228"/>
    </source>
</evidence>
<evidence type="ECO:0000313" key="13">
    <source>
        <dbReference type="EMBL" id="CAL4098731.1"/>
    </source>
</evidence>
<evidence type="ECO:0000313" key="14">
    <source>
        <dbReference type="Proteomes" id="UP001497623"/>
    </source>
</evidence>
<keyword evidence="3" id="KW-0808">Transferase</keyword>
<keyword evidence="14" id="KW-1185">Reference proteome</keyword>
<dbReference type="GO" id="GO:0030488">
    <property type="term" value="P:tRNA methylation"/>
    <property type="evidence" value="ECO:0007669"/>
    <property type="project" value="InterPro"/>
</dbReference>
<evidence type="ECO:0000256" key="5">
    <source>
        <dbReference type="ARBA" id="ARBA00022884"/>
    </source>
</evidence>
<evidence type="ECO:0000256" key="2">
    <source>
        <dbReference type="ARBA" id="ARBA00022603"/>
    </source>
</evidence>
<evidence type="ECO:0000256" key="3">
    <source>
        <dbReference type="ARBA" id="ARBA00022679"/>
    </source>
</evidence>
<dbReference type="PANTHER" id="PTHR12029:SF11">
    <property type="entry name" value="METHYLTRANSFERASE TARBP1-RELATED"/>
    <property type="match status" value="1"/>
</dbReference>
<protein>
    <recommendedName>
        <fullName evidence="10">tRNA (guanosine(18)-2'-O)-methyltransferase TARBP1</fullName>
        <ecNumber evidence="9">2.1.1.34</ecNumber>
    </recommendedName>
    <alternativeName>
        <fullName evidence="11">TAR RNA-binding protein 1</fullName>
    </alternativeName>
</protein>